<dbReference type="EMBL" id="MCFD01000039">
    <property type="protein sequence ID" value="ORX65262.1"/>
    <property type="molecule type" value="Genomic_DNA"/>
</dbReference>
<accession>A0A1Y1VVF0</accession>
<dbReference type="RefSeq" id="XP_040739571.1">
    <property type="nucleotide sequence ID" value="XM_040883185.1"/>
</dbReference>
<dbReference type="AlphaFoldDB" id="A0A1Y1VVF0"/>
<keyword evidence="2" id="KW-1185">Reference proteome</keyword>
<dbReference type="GeneID" id="63799833"/>
<sequence length="85" mass="9558">MFYSTARLHGSLRDDPLFVEHSRLSKKAPWSVACSSGVFLRASAPCFRCVESDVGKRSGNLWCLSALIIYAQPVLEDWEHRGESQ</sequence>
<protein>
    <submittedName>
        <fullName evidence="1">Uncharacterized protein</fullName>
    </submittedName>
</protein>
<gene>
    <name evidence="1" type="ORF">DL89DRAFT_119413</name>
</gene>
<organism evidence="1 2">
    <name type="scientific">Linderina pennispora</name>
    <dbReference type="NCBI Taxonomy" id="61395"/>
    <lineage>
        <taxon>Eukaryota</taxon>
        <taxon>Fungi</taxon>
        <taxon>Fungi incertae sedis</taxon>
        <taxon>Zoopagomycota</taxon>
        <taxon>Kickxellomycotina</taxon>
        <taxon>Kickxellomycetes</taxon>
        <taxon>Kickxellales</taxon>
        <taxon>Kickxellaceae</taxon>
        <taxon>Linderina</taxon>
    </lineage>
</organism>
<evidence type="ECO:0000313" key="1">
    <source>
        <dbReference type="EMBL" id="ORX65262.1"/>
    </source>
</evidence>
<dbReference type="Proteomes" id="UP000193922">
    <property type="component" value="Unassembled WGS sequence"/>
</dbReference>
<evidence type="ECO:0000313" key="2">
    <source>
        <dbReference type="Proteomes" id="UP000193922"/>
    </source>
</evidence>
<proteinExistence type="predicted"/>
<comment type="caution">
    <text evidence="1">The sequence shown here is derived from an EMBL/GenBank/DDBJ whole genome shotgun (WGS) entry which is preliminary data.</text>
</comment>
<name>A0A1Y1VVF0_9FUNG</name>
<reference evidence="1 2" key="1">
    <citation type="submission" date="2016-07" db="EMBL/GenBank/DDBJ databases">
        <title>Pervasive Adenine N6-methylation of Active Genes in Fungi.</title>
        <authorList>
            <consortium name="DOE Joint Genome Institute"/>
            <person name="Mondo S.J."/>
            <person name="Dannebaum R.O."/>
            <person name="Kuo R.C."/>
            <person name="Labutti K."/>
            <person name="Haridas S."/>
            <person name="Kuo A."/>
            <person name="Salamov A."/>
            <person name="Ahrendt S.R."/>
            <person name="Lipzen A."/>
            <person name="Sullivan W."/>
            <person name="Andreopoulos W.B."/>
            <person name="Clum A."/>
            <person name="Lindquist E."/>
            <person name="Daum C."/>
            <person name="Ramamoorthy G.K."/>
            <person name="Gryganskyi A."/>
            <person name="Culley D."/>
            <person name="Magnuson J.K."/>
            <person name="James T.Y."/>
            <person name="O'Malley M.A."/>
            <person name="Stajich J.E."/>
            <person name="Spatafora J.W."/>
            <person name="Visel A."/>
            <person name="Grigoriev I.V."/>
        </authorList>
    </citation>
    <scope>NUCLEOTIDE SEQUENCE [LARGE SCALE GENOMIC DNA]</scope>
    <source>
        <strain evidence="1 2">ATCC 12442</strain>
    </source>
</reference>